<evidence type="ECO:0000313" key="2">
    <source>
        <dbReference type="EMBL" id="CAK0905975.1"/>
    </source>
</evidence>
<keyword evidence="1" id="KW-1133">Transmembrane helix</keyword>
<feature type="transmembrane region" description="Helical" evidence="1">
    <location>
        <begin position="62"/>
        <end position="83"/>
    </location>
</feature>
<evidence type="ECO:0000313" key="3">
    <source>
        <dbReference type="Proteomes" id="UP001189429"/>
    </source>
</evidence>
<proteinExistence type="predicted"/>
<protein>
    <submittedName>
        <fullName evidence="2">Uncharacterized protein</fullName>
    </submittedName>
</protein>
<comment type="caution">
    <text evidence="2">The sequence shown here is derived from an EMBL/GenBank/DDBJ whole genome shotgun (WGS) entry which is preliminary data.</text>
</comment>
<dbReference type="Proteomes" id="UP001189429">
    <property type="component" value="Unassembled WGS sequence"/>
</dbReference>
<keyword evidence="1" id="KW-0472">Membrane</keyword>
<evidence type="ECO:0000256" key="1">
    <source>
        <dbReference type="SAM" id="Phobius"/>
    </source>
</evidence>
<dbReference type="EMBL" id="CAUYUJ010021630">
    <property type="protein sequence ID" value="CAK0905975.1"/>
    <property type="molecule type" value="Genomic_DNA"/>
</dbReference>
<name>A0ABN9Y0L8_9DINO</name>
<keyword evidence="1" id="KW-0812">Transmembrane</keyword>
<gene>
    <name evidence="2" type="ORF">PCOR1329_LOCUS81498</name>
</gene>
<accession>A0ABN9Y0L8</accession>
<organism evidence="2 3">
    <name type="scientific">Prorocentrum cordatum</name>
    <dbReference type="NCBI Taxonomy" id="2364126"/>
    <lineage>
        <taxon>Eukaryota</taxon>
        <taxon>Sar</taxon>
        <taxon>Alveolata</taxon>
        <taxon>Dinophyceae</taxon>
        <taxon>Prorocentrales</taxon>
        <taxon>Prorocentraceae</taxon>
        <taxon>Prorocentrum</taxon>
    </lineage>
</organism>
<keyword evidence="3" id="KW-1185">Reference proteome</keyword>
<sequence length="153" mass="17346">MHFFLLVLHPGSHPGSRRSAPLRLRQPPVCPVLRRPPRRVFRRCCCRHACCLRNPPKIVPTLLLQLLPLSARIMFYVFLLVLYPWSSRRARYGAWRSGGVSWCLQLPGCSPRAGAAAWRSSRCGAGRGLARLAAAAAVRCEQIRRRHTVRATW</sequence>
<reference evidence="2" key="1">
    <citation type="submission" date="2023-10" db="EMBL/GenBank/DDBJ databases">
        <authorList>
            <person name="Chen Y."/>
            <person name="Shah S."/>
            <person name="Dougan E. K."/>
            <person name="Thang M."/>
            <person name="Chan C."/>
        </authorList>
    </citation>
    <scope>NUCLEOTIDE SEQUENCE [LARGE SCALE GENOMIC DNA]</scope>
</reference>